<dbReference type="InterPro" id="IPR029063">
    <property type="entry name" value="SAM-dependent_MTases_sf"/>
</dbReference>
<proteinExistence type="inferred from homology"/>
<feature type="binding site" evidence="6">
    <location>
        <position position="83"/>
    </location>
    <ligand>
        <name>S-adenosyl-L-methionine</name>
        <dbReference type="ChEBI" id="CHEBI:59789"/>
    </ligand>
</feature>
<dbReference type="AlphaFoldDB" id="A0A8S8XBB5"/>
<evidence type="ECO:0000256" key="1">
    <source>
        <dbReference type="ARBA" id="ARBA00022490"/>
    </source>
</evidence>
<dbReference type="PANTHER" id="PTHR31760">
    <property type="entry name" value="S-ADENOSYL-L-METHIONINE-DEPENDENT METHYLTRANSFERASES SUPERFAMILY PROTEIN"/>
    <property type="match status" value="1"/>
</dbReference>
<feature type="binding site" evidence="6">
    <location>
        <begin position="127"/>
        <end position="128"/>
    </location>
    <ligand>
        <name>S-adenosyl-L-methionine</name>
        <dbReference type="ChEBI" id="CHEBI:59789"/>
    </ligand>
</feature>
<dbReference type="PIRSF" id="PIRSF003078">
    <property type="entry name" value="GidB"/>
    <property type="match status" value="1"/>
</dbReference>
<accession>A0A8S8XBB5</accession>
<evidence type="ECO:0000256" key="3">
    <source>
        <dbReference type="ARBA" id="ARBA00022603"/>
    </source>
</evidence>
<dbReference type="GO" id="GO:0005829">
    <property type="term" value="C:cytosol"/>
    <property type="evidence" value="ECO:0007669"/>
    <property type="project" value="TreeGrafter"/>
</dbReference>
<evidence type="ECO:0000256" key="6">
    <source>
        <dbReference type="HAMAP-Rule" id="MF_00074"/>
    </source>
</evidence>
<comment type="subcellular location">
    <subcellularLocation>
        <location evidence="6">Cytoplasm</location>
    </subcellularLocation>
</comment>
<dbReference type="SUPFAM" id="SSF53335">
    <property type="entry name" value="S-adenosyl-L-methionine-dependent methyltransferases"/>
    <property type="match status" value="1"/>
</dbReference>
<protein>
    <recommendedName>
        <fullName evidence="6">Ribosomal RNA small subunit methyltransferase G</fullName>
        <ecNumber evidence="6">2.1.1.170</ecNumber>
    </recommendedName>
    <alternativeName>
        <fullName evidence="6">16S rRNA 7-methylguanosine methyltransferase</fullName>
        <shortName evidence="6">16S rRNA m7G methyltransferase</shortName>
    </alternativeName>
</protein>
<keyword evidence="4 6" id="KW-0808">Transferase</keyword>
<organism evidence="7 8">
    <name type="scientific">Roseiterribacter gracilis</name>
    <dbReference type="NCBI Taxonomy" id="2812848"/>
    <lineage>
        <taxon>Bacteria</taxon>
        <taxon>Pseudomonadati</taxon>
        <taxon>Pseudomonadota</taxon>
        <taxon>Alphaproteobacteria</taxon>
        <taxon>Rhodospirillales</taxon>
        <taxon>Roseiterribacteraceae</taxon>
        <taxon>Roseiterribacter</taxon>
    </lineage>
</organism>
<evidence type="ECO:0000313" key="8">
    <source>
        <dbReference type="Proteomes" id="UP000681075"/>
    </source>
</evidence>
<comment type="function">
    <text evidence="6">Specifically methylates the N7 position of guanine in position 527 of 16S rRNA.</text>
</comment>
<evidence type="ECO:0000313" key="7">
    <source>
        <dbReference type="EMBL" id="GIL40753.1"/>
    </source>
</evidence>
<comment type="catalytic activity">
    <reaction evidence="6">
        <text>guanosine(527) in 16S rRNA + S-adenosyl-L-methionine = N(7)-methylguanosine(527) in 16S rRNA + S-adenosyl-L-homocysteine</text>
        <dbReference type="Rhea" id="RHEA:42732"/>
        <dbReference type="Rhea" id="RHEA-COMP:10209"/>
        <dbReference type="Rhea" id="RHEA-COMP:10210"/>
        <dbReference type="ChEBI" id="CHEBI:57856"/>
        <dbReference type="ChEBI" id="CHEBI:59789"/>
        <dbReference type="ChEBI" id="CHEBI:74269"/>
        <dbReference type="ChEBI" id="CHEBI:74480"/>
        <dbReference type="EC" id="2.1.1.170"/>
    </reaction>
</comment>
<comment type="caution">
    <text evidence="6">Lacks conserved residue(s) required for the propagation of feature annotation.</text>
</comment>
<dbReference type="HAMAP" id="MF_00074">
    <property type="entry name" value="16SrRNA_methyltr_G"/>
    <property type="match status" value="1"/>
</dbReference>
<dbReference type="EC" id="2.1.1.170" evidence="6"/>
<dbReference type="NCBIfam" id="TIGR00138">
    <property type="entry name" value="rsmG_gidB"/>
    <property type="match status" value="1"/>
</dbReference>
<keyword evidence="5 6" id="KW-0949">S-adenosyl-L-methionine</keyword>
<dbReference type="Pfam" id="PF02527">
    <property type="entry name" value="GidB"/>
    <property type="match status" value="1"/>
</dbReference>
<comment type="caution">
    <text evidence="7">The sequence shown here is derived from an EMBL/GenBank/DDBJ whole genome shotgun (WGS) entry which is preliminary data.</text>
</comment>
<reference evidence="7" key="1">
    <citation type="submission" date="2021-02" db="EMBL/GenBank/DDBJ databases">
        <title>Genome sequence of Rhodospirillales sp. strain TMPK1 isolated from soil.</title>
        <authorList>
            <person name="Nakai R."/>
            <person name="Kusada H."/>
            <person name="Tamaki H."/>
        </authorList>
    </citation>
    <scope>NUCLEOTIDE SEQUENCE</scope>
    <source>
        <strain evidence="7">TMPK1</strain>
    </source>
</reference>
<evidence type="ECO:0000256" key="4">
    <source>
        <dbReference type="ARBA" id="ARBA00022679"/>
    </source>
</evidence>
<dbReference type="RefSeq" id="WP_420243942.1">
    <property type="nucleotide sequence ID" value="NZ_BOPV01000001.1"/>
</dbReference>
<keyword evidence="3 6" id="KW-0489">Methyltransferase</keyword>
<evidence type="ECO:0000256" key="2">
    <source>
        <dbReference type="ARBA" id="ARBA00022552"/>
    </source>
</evidence>
<keyword evidence="8" id="KW-1185">Reference proteome</keyword>
<keyword evidence="1 6" id="KW-0963">Cytoplasm</keyword>
<gene>
    <name evidence="6 7" type="primary">rsmG</name>
    <name evidence="7" type="ORF">TMPK1_29900</name>
</gene>
<dbReference type="PANTHER" id="PTHR31760:SF0">
    <property type="entry name" value="S-ADENOSYL-L-METHIONINE-DEPENDENT METHYLTRANSFERASES SUPERFAMILY PROTEIN"/>
    <property type="match status" value="1"/>
</dbReference>
<dbReference type="Gene3D" id="3.40.50.150">
    <property type="entry name" value="Vaccinia Virus protein VP39"/>
    <property type="match status" value="1"/>
</dbReference>
<name>A0A8S8XBB5_9PROT</name>
<comment type="similarity">
    <text evidence="6">Belongs to the methyltransferase superfamily. RNA methyltransferase RsmG family.</text>
</comment>
<evidence type="ECO:0000256" key="5">
    <source>
        <dbReference type="ARBA" id="ARBA00022691"/>
    </source>
</evidence>
<feature type="binding site" evidence="6">
    <location>
        <position position="78"/>
    </location>
    <ligand>
        <name>S-adenosyl-L-methionine</name>
        <dbReference type="ChEBI" id="CHEBI:59789"/>
    </ligand>
</feature>
<dbReference type="InterPro" id="IPR003682">
    <property type="entry name" value="rRNA_ssu_MeTfrase_G"/>
</dbReference>
<keyword evidence="2 6" id="KW-0698">rRNA processing</keyword>
<sequence>MTIVASPDGQAAFAAATGVSRETLARLDAYRAMLLEANRGLALIGKNTEADIWDRHFLDSAQLLPLLPKPDARVVDVGTGAGFPGLVLAIVGGPRVELIENNIKKAEFLAAVIEKLQLDVVLHAKKVEAVRPFPADVATSRALGPLISLIQLTIPFLHHGGVGIFPKGRTVAAELEAARARYRFDAELIPSKTAEDARIVRLANLRRA</sequence>
<dbReference type="GO" id="GO:0070043">
    <property type="term" value="F:rRNA (guanine-N7-)-methyltransferase activity"/>
    <property type="evidence" value="ECO:0007669"/>
    <property type="project" value="UniProtKB-UniRule"/>
</dbReference>
<feature type="binding site" evidence="6">
    <location>
        <position position="141"/>
    </location>
    <ligand>
        <name>S-adenosyl-L-methionine</name>
        <dbReference type="ChEBI" id="CHEBI:59789"/>
    </ligand>
</feature>
<dbReference type="EMBL" id="BOPV01000001">
    <property type="protein sequence ID" value="GIL40753.1"/>
    <property type="molecule type" value="Genomic_DNA"/>
</dbReference>
<dbReference type="Proteomes" id="UP000681075">
    <property type="component" value="Unassembled WGS sequence"/>
</dbReference>